<dbReference type="AlphaFoldDB" id="A0AAW1QUF1"/>
<comment type="caution">
    <text evidence="2">The sequence shown here is derived from an EMBL/GenBank/DDBJ whole genome shotgun (WGS) entry which is preliminary data.</text>
</comment>
<dbReference type="EMBL" id="JALJOS010000027">
    <property type="protein sequence ID" value="KAK9824874.1"/>
    <property type="molecule type" value="Genomic_DNA"/>
</dbReference>
<proteinExistence type="predicted"/>
<protein>
    <recommendedName>
        <fullName evidence="4">Nucleotide-diphospho-sugar transferase domain-containing protein</fullName>
    </recommendedName>
</protein>
<dbReference type="Proteomes" id="UP001438707">
    <property type="component" value="Unassembled WGS sequence"/>
</dbReference>
<evidence type="ECO:0000313" key="3">
    <source>
        <dbReference type="Proteomes" id="UP001438707"/>
    </source>
</evidence>
<feature type="region of interest" description="Disordered" evidence="1">
    <location>
        <begin position="564"/>
        <end position="600"/>
    </location>
</feature>
<gene>
    <name evidence="2" type="ORF">WJX74_002306</name>
</gene>
<keyword evidence="3" id="KW-1185">Reference proteome</keyword>
<evidence type="ECO:0000256" key="1">
    <source>
        <dbReference type="SAM" id="MobiDB-lite"/>
    </source>
</evidence>
<feature type="compositionally biased region" description="Basic and acidic residues" evidence="1">
    <location>
        <begin position="579"/>
        <end position="596"/>
    </location>
</feature>
<feature type="compositionally biased region" description="Basic and acidic residues" evidence="1">
    <location>
        <begin position="693"/>
        <end position="707"/>
    </location>
</feature>
<evidence type="ECO:0000313" key="2">
    <source>
        <dbReference type="EMBL" id="KAK9824874.1"/>
    </source>
</evidence>
<feature type="region of interest" description="Disordered" evidence="1">
    <location>
        <begin position="756"/>
        <end position="815"/>
    </location>
</feature>
<accession>A0AAW1QUF1</accession>
<sequence length="815" mass="90339">MRLLKLPWSSGILLAAVSLIRLAVPAACFWRYQDAAWQSHFVPIASHQLQSPRPETQTLVDPDSSLLSVLLAFRPSPLETGNALNQLRLFSRFFQMQTLKEWIVVTPAIHLKETSSFFKEAIPAELPQLSGDMFRILWDGECVPEFDPDSPLYRDPSLEGYGYDKWVRQQVVKLACARHVTTPFFIVVDADMFAVHHFKASDVFHHLPCNDEVVVCDSSRQVGYRSKNDVELTGYDLANNSRAWHQEWWAASADLLELNIDMDWPVVPGVTPQTLSTHVAVQLGKYLEARFGVASWTGFLLDRAVDKGERNAAEGRSTTDPPAWTEYTLYFLFARHAQLYDQYHQEGTILQWRSVWDLEAFERWEPCKDTFEWDLGYMSLVQSRMKLDPEVIWQKILPCLHQLSSDQAMPSQADLQILPPLLQQQPILEQQAWEEASGIAGLPANHEAGYSQQHVLLQAESKETEKEHQQQAEPADTWYLPHAGQAAAHGDQPQHAMEVAVLSEKQEQQLQEMAEPAVVLEPPPAAAHPENDAYEHPHVRDLEMEASAMFQQQLEHLAEPIVESDVPHRPQSSLLGQQHHPDDVHMPPEAASRHVGSEAGQLQGLEEARAAHLSPGRAASRNRLRSSLEALVAAAADEIHSAHDGNAQHQDSSMHASAGAVAPPGVLGEPKTPAGAGEAEPASSTDLPAIDPSGHHRSDAQEAQDRSRHSRQYPLLDLDEAALSSSGKVEAGKEADAHIVHGRQYPAVDIVKGAAEATGEAAAESEAHHQHRHHASLDPGRHLSHATDAHSAQAVANSEGVDMFTRGKKHGRKLS</sequence>
<feature type="region of interest" description="Disordered" evidence="1">
    <location>
        <begin position="643"/>
        <end position="713"/>
    </location>
</feature>
<dbReference type="InterPro" id="IPR045499">
    <property type="entry name" value="DUF6492"/>
</dbReference>
<organism evidence="2 3">
    <name type="scientific">Apatococcus lobatus</name>
    <dbReference type="NCBI Taxonomy" id="904363"/>
    <lineage>
        <taxon>Eukaryota</taxon>
        <taxon>Viridiplantae</taxon>
        <taxon>Chlorophyta</taxon>
        <taxon>core chlorophytes</taxon>
        <taxon>Trebouxiophyceae</taxon>
        <taxon>Chlorellales</taxon>
        <taxon>Chlorellaceae</taxon>
        <taxon>Apatococcus</taxon>
    </lineage>
</organism>
<dbReference type="Pfam" id="PF20102">
    <property type="entry name" value="DUF6492"/>
    <property type="match status" value="1"/>
</dbReference>
<feature type="compositionally biased region" description="Basic residues" evidence="1">
    <location>
        <begin position="806"/>
        <end position="815"/>
    </location>
</feature>
<reference evidence="2 3" key="1">
    <citation type="journal article" date="2024" name="Nat. Commun.">
        <title>Phylogenomics reveals the evolutionary origins of lichenization in chlorophyte algae.</title>
        <authorList>
            <person name="Puginier C."/>
            <person name="Libourel C."/>
            <person name="Otte J."/>
            <person name="Skaloud P."/>
            <person name="Haon M."/>
            <person name="Grisel S."/>
            <person name="Petersen M."/>
            <person name="Berrin J.G."/>
            <person name="Delaux P.M."/>
            <person name="Dal Grande F."/>
            <person name="Keller J."/>
        </authorList>
    </citation>
    <scope>NUCLEOTIDE SEQUENCE [LARGE SCALE GENOMIC DNA]</scope>
    <source>
        <strain evidence="2 3">SAG 2145</strain>
    </source>
</reference>
<name>A0AAW1QUF1_9CHLO</name>
<evidence type="ECO:0008006" key="4">
    <source>
        <dbReference type="Google" id="ProtNLM"/>
    </source>
</evidence>
<feature type="compositionally biased region" description="Basic and acidic residues" evidence="1">
    <location>
        <begin position="775"/>
        <end position="788"/>
    </location>
</feature>